<organism evidence="1 2">
    <name type="scientific">Christensenella minuta</name>
    <dbReference type="NCBI Taxonomy" id="626937"/>
    <lineage>
        <taxon>Bacteria</taxon>
        <taxon>Bacillati</taxon>
        <taxon>Bacillota</taxon>
        <taxon>Clostridia</taxon>
        <taxon>Christensenellales</taxon>
        <taxon>Christensenellaceae</taxon>
        <taxon>Christensenella</taxon>
    </lineage>
</organism>
<dbReference type="EMBL" id="LSZW01000055">
    <property type="protein sequence ID" value="KXK65814.1"/>
    <property type="molecule type" value="Genomic_DNA"/>
</dbReference>
<accession>A0A136Q5E2</accession>
<name>A0A136Q5E2_9FIRM</name>
<sequence length="40" mass="4516">MNVSSDIIIPPLFGACRCERHARLKYLPGIERIVSGLLNY</sequence>
<keyword evidence="2" id="KW-1185">Reference proteome</keyword>
<reference evidence="1 2" key="1">
    <citation type="submission" date="2016-02" db="EMBL/GenBank/DDBJ databases">
        <authorList>
            <person name="Wen L."/>
            <person name="He K."/>
            <person name="Yang H."/>
        </authorList>
    </citation>
    <scope>NUCLEOTIDE SEQUENCE [LARGE SCALE GENOMIC DNA]</scope>
    <source>
        <strain evidence="1 2">DSM 22607</strain>
    </source>
</reference>
<comment type="caution">
    <text evidence="1">The sequence shown here is derived from an EMBL/GenBank/DDBJ whole genome shotgun (WGS) entry which is preliminary data.</text>
</comment>
<evidence type="ECO:0000313" key="2">
    <source>
        <dbReference type="Proteomes" id="UP000070366"/>
    </source>
</evidence>
<dbReference type="Proteomes" id="UP000070366">
    <property type="component" value="Unassembled WGS sequence"/>
</dbReference>
<evidence type="ECO:0000313" key="1">
    <source>
        <dbReference type="EMBL" id="KXK65814.1"/>
    </source>
</evidence>
<protein>
    <submittedName>
        <fullName evidence="1">Uncharacterized protein</fullName>
    </submittedName>
</protein>
<proteinExistence type="predicted"/>
<dbReference type="AlphaFoldDB" id="A0A136Q5E2"/>
<gene>
    <name evidence="1" type="ORF">HMPREF3293_01307</name>
</gene>